<accession>A0ABY8KET2</accession>
<evidence type="ECO:0000313" key="3">
    <source>
        <dbReference type="Proteomes" id="UP001216440"/>
    </source>
</evidence>
<feature type="region of interest" description="Disordered" evidence="1">
    <location>
        <begin position="57"/>
        <end position="76"/>
    </location>
</feature>
<reference evidence="2 3" key="1">
    <citation type="submission" date="2023-03" db="EMBL/GenBank/DDBJ databases">
        <authorList>
            <person name="Mo P."/>
        </authorList>
    </citation>
    <scope>NUCLEOTIDE SEQUENCE [LARGE SCALE GENOMIC DNA]</scope>
    <source>
        <strain evidence="2 3">HUAS 5</strain>
    </source>
</reference>
<sequence>MDVERDRVGVVMGHAGPYLQLRPLSGGREWDASPERVRPLTAEELFRARLAEANARSRTGLRVQRAQPPGEAGKFC</sequence>
<protein>
    <submittedName>
        <fullName evidence="2">Uncharacterized protein</fullName>
    </submittedName>
</protein>
<keyword evidence="3" id="KW-1185">Reference proteome</keyword>
<dbReference type="EMBL" id="CP121682">
    <property type="protein sequence ID" value="WGD44842.1"/>
    <property type="molecule type" value="Genomic_DNA"/>
</dbReference>
<evidence type="ECO:0000256" key="1">
    <source>
        <dbReference type="SAM" id="MobiDB-lite"/>
    </source>
</evidence>
<evidence type="ECO:0000313" key="2">
    <source>
        <dbReference type="EMBL" id="WGD44842.1"/>
    </source>
</evidence>
<dbReference type="Proteomes" id="UP001216440">
    <property type="component" value="Chromosome"/>
</dbReference>
<organism evidence="2 3">
    <name type="scientific">Streptomyces cathayae</name>
    <dbReference type="NCBI Taxonomy" id="3031124"/>
    <lineage>
        <taxon>Bacteria</taxon>
        <taxon>Bacillati</taxon>
        <taxon>Actinomycetota</taxon>
        <taxon>Actinomycetes</taxon>
        <taxon>Kitasatosporales</taxon>
        <taxon>Streptomycetaceae</taxon>
        <taxon>Streptomyces</taxon>
    </lineage>
</organism>
<name>A0ABY8KET2_9ACTN</name>
<proteinExistence type="predicted"/>
<gene>
    <name evidence="2" type="ORF">PYS65_08650</name>
</gene>